<sequence length="89" mass="10599">MKKEPIRTCVYTRVKKSKNELLRLVKNSNDEYILDERKIMQKRAIYIDVSKEVLFLIDKNKKYSINELAKEKIKKIIEEKIKVGGENVK</sequence>
<evidence type="ECO:0000259" key="1">
    <source>
        <dbReference type="Pfam" id="PF04296"/>
    </source>
</evidence>
<organism evidence="2 3">
    <name type="scientific">Oceanivirga miroungae</name>
    <dbReference type="NCBI Taxonomy" id="1130046"/>
    <lineage>
        <taxon>Bacteria</taxon>
        <taxon>Fusobacteriati</taxon>
        <taxon>Fusobacteriota</taxon>
        <taxon>Fusobacteriia</taxon>
        <taxon>Fusobacteriales</taxon>
        <taxon>Leptotrichiaceae</taxon>
        <taxon>Oceanivirga</taxon>
    </lineage>
</organism>
<gene>
    <name evidence="2" type="ORF">OMES3154_00592</name>
</gene>
<name>A0A6I8MAG0_9FUSO</name>
<dbReference type="AlphaFoldDB" id="A0A6I8MAG0"/>
<keyword evidence="3" id="KW-1185">Reference proteome</keyword>
<dbReference type="Proteomes" id="UP000419017">
    <property type="component" value="Unassembled WGS sequence"/>
</dbReference>
<dbReference type="InterPro" id="IPR037465">
    <property type="entry name" value="YlxR"/>
</dbReference>
<evidence type="ECO:0000313" key="2">
    <source>
        <dbReference type="EMBL" id="VWL85308.1"/>
    </source>
</evidence>
<accession>A0A6I8MAG0</accession>
<dbReference type="SUPFAM" id="SSF64376">
    <property type="entry name" value="YlxR-like"/>
    <property type="match status" value="1"/>
</dbReference>
<dbReference type="PANTHER" id="PTHR34215:SF1">
    <property type="entry name" value="YLXR DOMAIN-CONTAINING PROTEIN"/>
    <property type="match status" value="1"/>
</dbReference>
<protein>
    <recommendedName>
        <fullName evidence="1">YlxR domain-containing protein</fullName>
    </recommendedName>
</protein>
<reference evidence="2 3" key="1">
    <citation type="submission" date="2019-10" db="EMBL/GenBank/DDBJ databases">
        <authorList>
            <person name="Blom J."/>
        </authorList>
    </citation>
    <scope>NUCLEOTIDE SEQUENCE [LARGE SCALE GENOMIC DNA]</scope>
    <source>
        <strain evidence="2 3">ES3154-GLU</strain>
    </source>
</reference>
<dbReference type="EMBL" id="CABWIB010000001">
    <property type="protein sequence ID" value="VWL85308.1"/>
    <property type="molecule type" value="Genomic_DNA"/>
</dbReference>
<dbReference type="InterPro" id="IPR007393">
    <property type="entry name" value="YlxR_dom"/>
</dbReference>
<dbReference type="Pfam" id="PF04296">
    <property type="entry name" value="YlxR"/>
    <property type="match status" value="1"/>
</dbReference>
<dbReference type="Gene3D" id="3.30.1230.10">
    <property type="entry name" value="YlxR-like"/>
    <property type="match status" value="1"/>
</dbReference>
<proteinExistence type="predicted"/>
<feature type="domain" description="YlxR" evidence="1">
    <location>
        <begin position="7"/>
        <end position="81"/>
    </location>
</feature>
<dbReference type="PANTHER" id="PTHR34215">
    <property type="entry name" value="BLL0784 PROTEIN"/>
    <property type="match status" value="1"/>
</dbReference>
<evidence type="ECO:0000313" key="3">
    <source>
        <dbReference type="Proteomes" id="UP000419017"/>
    </source>
</evidence>
<dbReference type="RefSeq" id="WP_156683316.1">
    <property type="nucleotide sequence ID" value="NZ_CABWIB010000001.1"/>
</dbReference>
<dbReference type="InterPro" id="IPR035931">
    <property type="entry name" value="YlxR-like_sf"/>
</dbReference>